<dbReference type="RefSeq" id="WP_324264946.1">
    <property type="nucleotide sequence ID" value="NZ_JAWLNX010000004.1"/>
</dbReference>
<protein>
    <submittedName>
        <fullName evidence="1">Uncharacterized protein</fullName>
    </submittedName>
</protein>
<evidence type="ECO:0000313" key="1">
    <source>
        <dbReference type="EMBL" id="MEB3367395.1"/>
    </source>
</evidence>
<accession>A0ABU6A7N9</accession>
<name>A0ABU6A7N9_9PSEU</name>
<sequence length="71" mass="8115">MSCRDEYDATFAKELSETLAINEKYNLAKLHIDKLLDDLWVVIKERDDLIDERDRLVARLGLCTECGGEAA</sequence>
<proteinExistence type="predicted"/>
<keyword evidence="2" id="KW-1185">Reference proteome</keyword>
<evidence type="ECO:0000313" key="2">
    <source>
        <dbReference type="Proteomes" id="UP001327093"/>
    </source>
</evidence>
<reference evidence="1 2" key="1">
    <citation type="submission" date="2023-10" db="EMBL/GenBank/DDBJ databases">
        <title>Saccharopolyspora sp. nov., isolated from mangrove soil.</title>
        <authorList>
            <person name="Lu Y."/>
            <person name="Liu W."/>
        </authorList>
    </citation>
    <scope>NUCLEOTIDE SEQUENCE [LARGE SCALE GENOMIC DNA]</scope>
    <source>
        <strain evidence="1 2">S2-29</strain>
    </source>
</reference>
<dbReference type="Proteomes" id="UP001327093">
    <property type="component" value="Unassembled WGS sequence"/>
</dbReference>
<organism evidence="1 2">
    <name type="scientific">Saccharopolyspora mangrovi</name>
    <dbReference type="NCBI Taxonomy" id="3082379"/>
    <lineage>
        <taxon>Bacteria</taxon>
        <taxon>Bacillati</taxon>
        <taxon>Actinomycetota</taxon>
        <taxon>Actinomycetes</taxon>
        <taxon>Pseudonocardiales</taxon>
        <taxon>Pseudonocardiaceae</taxon>
        <taxon>Saccharopolyspora</taxon>
    </lineage>
</organism>
<dbReference type="EMBL" id="JAWLNX010000004">
    <property type="protein sequence ID" value="MEB3367395.1"/>
    <property type="molecule type" value="Genomic_DNA"/>
</dbReference>
<comment type="caution">
    <text evidence="1">The sequence shown here is derived from an EMBL/GenBank/DDBJ whole genome shotgun (WGS) entry which is preliminary data.</text>
</comment>
<gene>
    <name evidence="1" type="ORF">R4I43_08245</name>
</gene>